<dbReference type="Pfam" id="PF05676">
    <property type="entry name" value="NDUF_B7"/>
    <property type="match status" value="1"/>
</dbReference>
<comment type="subcellular location">
    <subcellularLocation>
        <location evidence="3">Mitochondrion inner membrane</location>
        <topology evidence="3">Peripheral membrane protein</topology>
    </subcellularLocation>
    <subcellularLocation>
        <location evidence="2">Mitochondrion intermembrane space</location>
    </subcellularLocation>
</comment>
<comment type="similarity">
    <text evidence="4">Belongs to the complex I NDUFB7 subunit family.</text>
</comment>
<dbReference type="GO" id="GO:0005758">
    <property type="term" value="C:mitochondrial intermembrane space"/>
    <property type="evidence" value="ECO:0007669"/>
    <property type="project" value="UniProtKB-SubCell"/>
</dbReference>
<keyword evidence="7" id="KW-0679">Respiratory chain</keyword>
<dbReference type="GO" id="GO:0005743">
    <property type="term" value="C:mitochondrial inner membrane"/>
    <property type="evidence" value="ECO:0007669"/>
    <property type="project" value="UniProtKB-SubCell"/>
</dbReference>
<keyword evidence="10" id="KW-0496">Mitochondrion</keyword>
<evidence type="ECO:0000256" key="5">
    <source>
        <dbReference type="ARBA" id="ARBA00018677"/>
    </source>
</evidence>
<comment type="caution">
    <text evidence="13">The sequence shown here is derived from an EMBL/GenBank/DDBJ whole genome shotgun (WGS) entry which is preliminary data.</text>
</comment>
<keyword evidence="8" id="KW-0999">Mitochondrion inner membrane</keyword>
<reference evidence="14" key="1">
    <citation type="submission" date="2017-01" db="EMBL/GenBank/DDBJ databases">
        <title>Comparative genomics of anhydrobiosis in the tardigrade Hypsibius dujardini.</title>
        <authorList>
            <person name="Yoshida Y."/>
            <person name="Koutsovoulos G."/>
            <person name="Laetsch D."/>
            <person name="Stevens L."/>
            <person name="Kumar S."/>
            <person name="Horikawa D."/>
            <person name="Ishino K."/>
            <person name="Komine S."/>
            <person name="Tomita M."/>
            <person name="Blaxter M."/>
            <person name="Arakawa K."/>
        </authorList>
    </citation>
    <scope>NUCLEOTIDE SEQUENCE [LARGE SCALE GENOMIC DNA]</scope>
    <source>
        <strain evidence="14">Z151</strain>
    </source>
</reference>
<gene>
    <name evidence="13" type="ORF">BV898_04843</name>
</gene>
<evidence type="ECO:0000256" key="6">
    <source>
        <dbReference type="ARBA" id="ARBA00022448"/>
    </source>
</evidence>
<evidence type="ECO:0000256" key="7">
    <source>
        <dbReference type="ARBA" id="ARBA00022660"/>
    </source>
</evidence>
<dbReference type="InterPro" id="IPR008698">
    <property type="entry name" value="NDUB7"/>
</dbReference>
<evidence type="ECO:0000256" key="2">
    <source>
        <dbReference type="ARBA" id="ARBA00004569"/>
    </source>
</evidence>
<keyword evidence="6" id="KW-0813">Transport</keyword>
<evidence type="ECO:0000256" key="1">
    <source>
        <dbReference type="ARBA" id="ARBA00003195"/>
    </source>
</evidence>
<evidence type="ECO:0000256" key="12">
    <source>
        <dbReference type="ARBA" id="ARBA00023157"/>
    </source>
</evidence>
<evidence type="ECO:0000256" key="10">
    <source>
        <dbReference type="ARBA" id="ARBA00023128"/>
    </source>
</evidence>
<dbReference type="Proteomes" id="UP000192578">
    <property type="component" value="Unassembled WGS sequence"/>
</dbReference>
<name>A0A1W0X0R6_HYPEX</name>
<keyword evidence="14" id="KW-1185">Reference proteome</keyword>
<comment type="function">
    <text evidence="1">Accessory subunit of the mitochondrial membrane respiratory chain NADH dehydrogenase (Complex I), that is believed not to be involved in catalysis. Complex I functions in the transfer of electrons from NADH to the respiratory chain. The immediate electron acceptor for the enzyme is believed to be ubiquinone.</text>
</comment>
<keyword evidence="11" id="KW-0472">Membrane</keyword>
<evidence type="ECO:0000313" key="14">
    <source>
        <dbReference type="Proteomes" id="UP000192578"/>
    </source>
</evidence>
<evidence type="ECO:0000256" key="9">
    <source>
        <dbReference type="ARBA" id="ARBA00022982"/>
    </source>
</evidence>
<dbReference type="OrthoDB" id="268414at2759"/>
<evidence type="ECO:0000256" key="8">
    <source>
        <dbReference type="ARBA" id="ARBA00022792"/>
    </source>
</evidence>
<sequence length="151" mass="18055">MHMDDGSIYDRVKTAFNHYIEAYFTEKAAAPEWQQSVKHDPNFGFDAPRKERVMVATQKEMEASGIALPYRDYCAHHMIEYKKCMNRNTPCYWRCQHLKHTWIQCQQDDYTDRYREYERERRLNKRELTLAGKDFNGNPLPVPTESAHAKF</sequence>
<protein>
    <recommendedName>
        <fullName evidence="5">NADH dehydrogenase [ubiquinone] 1 beta subcomplex subunit 7</fullName>
    </recommendedName>
</protein>
<accession>A0A1W0X0R6</accession>
<dbReference type="PANTHER" id="PTHR20900">
    <property type="entry name" value="NADH:UBIQUINONE OXIDOREDUCTASE B18-LIKE SUBUNIT"/>
    <property type="match status" value="1"/>
</dbReference>
<evidence type="ECO:0000256" key="4">
    <source>
        <dbReference type="ARBA" id="ARBA00008006"/>
    </source>
</evidence>
<evidence type="ECO:0000313" key="13">
    <source>
        <dbReference type="EMBL" id="OQV21079.1"/>
    </source>
</evidence>
<evidence type="ECO:0000256" key="3">
    <source>
        <dbReference type="ARBA" id="ARBA00004637"/>
    </source>
</evidence>
<keyword evidence="9" id="KW-0249">Electron transport</keyword>
<proteinExistence type="inferred from homology"/>
<organism evidence="13 14">
    <name type="scientific">Hypsibius exemplaris</name>
    <name type="common">Freshwater tardigrade</name>
    <dbReference type="NCBI Taxonomy" id="2072580"/>
    <lineage>
        <taxon>Eukaryota</taxon>
        <taxon>Metazoa</taxon>
        <taxon>Ecdysozoa</taxon>
        <taxon>Tardigrada</taxon>
        <taxon>Eutardigrada</taxon>
        <taxon>Parachela</taxon>
        <taxon>Hypsibioidea</taxon>
        <taxon>Hypsibiidae</taxon>
        <taxon>Hypsibius</taxon>
    </lineage>
</organism>
<dbReference type="PROSITE" id="PS51808">
    <property type="entry name" value="CHCH"/>
    <property type="match status" value="1"/>
</dbReference>
<dbReference type="PANTHER" id="PTHR20900:SF0">
    <property type="entry name" value="NADH DEHYDROGENASE [UBIQUINONE] 1 BETA SUBCOMPLEX SUBUNIT 7"/>
    <property type="match status" value="1"/>
</dbReference>
<dbReference type="EMBL" id="MTYJ01000025">
    <property type="protein sequence ID" value="OQV21079.1"/>
    <property type="molecule type" value="Genomic_DNA"/>
</dbReference>
<evidence type="ECO:0000256" key="11">
    <source>
        <dbReference type="ARBA" id="ARBA00023136"/>
    </source>
</evidence>
<keyword evidence="12" id="KW-1015">Disulfide bond</keyword>
<dbReference type="AlphaFoldDB" id="A0A1W0X0R6"/>